<dbReference type="EMBL" id="LT556085">
    <property type="protein sequence ID" value="SAY80612.1"/>
    <property type="molecule type" value="Genomic_DNA"/>
</dbReference>
<gene>
    <name evidence="1" type="ORF">CITRO92_0396</name>
</gene>
<sequence>MRCVTNSKEAKTERRQIVNLLSFNSILIKGTDYVDTTRTLQIVNYFITCSGGRWFIRDFSPRVCQ</sequence>
<name>A0AAX2BD12_CITAM</name>
<accession>A0AAX2BD12</accession>
<reference evidence="1 2" key="1">
    <citation type="submission" date="2016-04" db="EMBL/GenBank/DDBJ databases">
        <authorList>
            <person name="Regsiter A."/>
            <person name="William W."/>
        </authorList>
    </citation>
    <scope>NUCLEOTIDE SEQUENCE [LARGE SCALE GENOMIC DNA]</scope>
    <source>
        <strain evidence="1 2">92</strain>
    </source>
</reference>
<dbReference type="AlphaFoldDB" id="A0AAX2BD12"/>
<dbReference type="Proteomes" id="UP000245995">
    <property type="component" value="Chromosome CITRO92"/>
</dbReference>
<proteinExistence type="predicted"/>
<organism evidence="1 2">
    <name type="scientific">Citrobacter amalonaticus</name>
    <dbReference type="NCBI Taxonomy" id="35703"/>
    <lineage>
        <taxon>Bacteria</taxon>
        <taxon>Pseudomonadati</taxon>
        <taxon>Pseudomonadota</taxon>
        <taxon>Gammaproteobacteria</taxon>
        <taxon>Enterobacterales</taxon>
        <taxon>Enterobacteriaceae</taxon>
        <taxon>Citrobacter</taxon>
    </lineage>
</organism>
<evidence type="ECO:0000313" key="2">
    <source>
        <dbReference type="Proteomes" id="UP000245995"/>
    </source>
</evidence>
<evidence type="ECO:0000313" key="1">
    <source>
        <dbReference type="EMBL" id="SAY80612.1"/>
    </source>
</evidence>
<protein>
    <submittedName>
        <fullName evidence="1">Uncharacterized protein</fullName>
    </submittedName>
</protein>